<dbReference type="InterPro" id="IPR034035">
    <property type="entry name" value="Astacin-like_dom"/>
</dbReference>
<keyword evidence="13 16" id="KW-1015">Disulfide bond</keyword>
<dbReference type="InterPro" id="IPR035914">
    <property type="entry name" value="Sperma_CUB_dom_sf"/>
</dbReference>
<comment type="caution">
    <text evidence="22">The sequence shown here is derived from an EMBL/GenBank/DDBJ whole genome shotgun (WGS) entry which is preliminary data.</text>
</comment>
<keyword evidence="9 17" id="KW-0378">Hydrolase</keyword>
<evidence type="ECO:0000256" key="3">
    <source>
        <dbReference type="ARBA" id="ARBA00022525"/>
    </source>
</evidence>
<dbReference type="SMART" id="SM00235">
    <property type="entry name" value="ZnMc"/>
    <property type="match status" value="1"/>
</dbReference>
<dbReference type="Proteomes" id="UP000494206">
    <property type="component" value="Unassembled WGS sequence"/>
</dbReference>
<keyword evidence="10 17" id="KW-0862">Zinc</keyword>
<feature type="disulfide bond" evidence="17">
    <location>
        <begin position="168"/>
        <end position="323"/>
    </location>
</feature>
<feature type="binding site" evidence="17">
    <location>
        <position position="223"/>
    </location>
    <ligand>
        <name>Zn(2+)</name>
        <dbReference type="ChEBI" id="CHEBI:29105"/>
        <note>catalytic</note>
    </ligand>
</feature>
<feature type="signal peptide" evidence="15 18">
    <location>
        <begin position="1"/>
        <end position="23"/>
    </location>
</feature>
<dbReference type="InterPro" id="IPR017050">
    <property type="entry name" value="Metallopeptidase_nem"/>
</dbReference>
<dbReference type="PRINTS" id="PR00480">
    <property type="entry name" value="ASTACIN"/>
</dbReference>
<dbReference type="SUPFAM" id="SSF49854">
    <property type="entry name" value="Spermadhesin, CUB domain"/>
    <property type="match status" value="1"/>
</dbReference>
<feature type="domain" description="CUB" evidence="19">
    <location>
        <begin position="369"/>
        <end position="486"/>
    </location>
</feature>
<dbReference type="EMBL" id="CADEPM010000004">
    <property type="protein sequence ID" value="CAB3405462.1"/>
    <property type="molecule type" value="Genomic_DNA"/>
</dbReference>
<comment type="function">
    <text evidence="1">Metalloprotease.</text>
</comment>
<feature type="binding site" evidence="17">
    <location>
        <position position="219"/>
    </location>
    <ligand>
        <name>Zn(2+)</name>
        <dbReference type="ChEBI" id="CHEBI:29105"/>
        <note>catalytic</note>
    </ligand>
</feature>
<protein>
    <recommendedName>
        <fullName evidence="15">Zinc metalloproteinase</fullName>
    </recommendedName>
</protein>
<evidence type="ECO:0000256" key="5">
    <source>
        <dbReference type="ARBA" id="ARBA00022670"/>
    </source>
</evidence>
<evidence type="ECO:0000259" key="19">
    <source>
        <dbReference type="PROSITE" id="PS01180"/>
    </source>
</evidence>
<keyword evidence="23" id="KW-1185">Reference proteome</keyword>
<feature type="binding site" evidence="17">
    <location>
        <position position="229"/>
    </location>
    <ligand>
        <name>Zn(2+)</name>
        <dbReference type="ChEBI" id="CHEBI:29105"/>
        <note>catalytic</note>
    </ligand>
</feature>
<dbReference type="CDD" id="cd00054">
    <property type="entry name" value="EGF_CA"/>
    <property type="match status" value="1"/>
</dbReference>
<keyword evidence="4 16" id="KW-0245">EGF-like domain</keyword>
<dbReference type="PANTHER" id="PTHR10127:SF891">
    <property type="entry name" value="ZINC METALLOPROTEINASE NAS-29"/>
    <property type="match status" value="1"/>
</dbReference>
<dbReference type="PANTHER" id="PTHR10127">
    <property type="entry name" value="DISCOIDIN, CUB, EGF, LAMININ , AND ZINC METALLOPROTEASE DOMAIN CONTAINING"/>
    <property type="match status" value="1"/>
</dbReference>
<dbReference type="GO" id="GO:0006508">
    <property type="term" value="P:proteolysis"/>
    <property type="evidence" value="ECO:0007669"/>
    <property type="project" value="UniProtKB-KW"/>
</dbReference>
<dbReference type="Gene3D" id="2.60.120.290">
    <property type="entry name" value="Spermadhesin, CUB domain"/>
    <property type="match status" value="1"/>
</dbReference>
<keyword evidence="7 17" id="KW-0479">Metal-binding</keyword>
<dbReference type="InterPro" id="IPR024079">
    <property type="entry name" value="MetalloPept_cat_dom_sf"/>
</dbReference>
<dbReference type="GO" id="GO:0018996">
    <property type="term" value="P:molting cycle, collagen and cuticulin-based cuticle"/>
    <property type="evidence" value="ECO:0007669"/>
    <property type="project" value="InterPro"/>
</dbReference>
<evidence type="ECO:0000313" key="23">
    <source>
        <dbReference type="Proteomes" id="UP000494206"/>
    </source>
</evidence>
<comment type="cofactor">
    <cofactor evidence="17 18">
        <name>Zn(2+)</name>
        <dbReference type="ChEBI" id="CHEBI:29105"/>
    </cofactor>
    <text evidence="17 18">Binds 1 zinc ion per subunit.</text>
</comment>
<feature type="chain" id="PRO_5035966815" description="Zinc metalloproteinase" evidence="15 18">
    <location>
        <begin position="24"/>
        <end position="516"/>
    </location>
</feature>
<keyword evidence="5 17" id="KW-0645">Protease</keyword>
<evidence type="ECO:0000256" key="9">
    <source>
        <dbReference type="ARBA" id="ARBA00022801"/>
    </source>
</evidence>
<dbReference type="Pfam" id="PF01400">
    <property type="entry name" value="Astacin"/>
    <property type="match status" value="1"/>
</dbReference>
<dbReference type="CDD" id="cd04280">
    <property type="entry name" value="ZnMc_astacin_like"/>
    <property type="match status" value="1"/>
</dbReference>
<evidence type="ECO:0000259" key="20">
    <source>
        <dbReference type="PROSITE" id="PS50026"/>
    </source>
</evidence>
<dbReference type="Pfam" id="PF00431">
    <property type="entry name" value="CUB"/>
    <property type="match status" value="1"/>
</dbReference>
<dbReference type="InterPro" id="IPR000742">
    <property type="entry name" value="EGF"/>
</dbReference>
<dbReference type="InterPro" id="IPR006026">
    <property type="entry name" value="Peptidase_Metallo"/>
</dbReference>
<evidence type="ECO:0000256" key="11">
    <source>
        <dbReference type="ARBA" id="ARBA00023049"/>
    </source>
</evidence>
<dbReference type="Gene3D" id="3.40.390.10">
    <property type="entry name" value="Collagenase (Catalytic Domain)"/>
    <property type="match status" value="1"/>
</dbReference>
<dbReference type="GO" id="GO:0008270">
    <property type="term" value="F:zinc ion binding"/>
    <property type="evidence" value="ECO:0007669"/>
    <property type="project" value="UniProtKB-UniRule"/>
</dbReference>
<feature type="active site" evidence="17">
    <location>
        <position position="220"/>
    </location>
</feature>
<evidence type="ECO:0000256" key="12">
    <source>
        <dbReference type="ARBA" id="ARBA00023145"/>
    </source>
</evidence>
<feature type="disulfide bond" evidence="16">
    <location>
        <begin position="323"/>
        <end position="333"/>
    </location>
</feature>
<dbReference type="InterPro" id="IPR000859">
    <property type="entry name" value="CUB_dom"/>
</dbReference>
<keyword evidence="11 17" id="KW-0482">Metalloprotease</keyword>
<feature type="domain" description="Peptidase M12A" evidence="21">
    <location>
        <begin position="124"/>
        <end position="324"/>
    </location>
</feature>
<evidence type="ECO:0000256" key="18">
    <source>
        <dbReference type="RuleBase" id="RU361183"/>
    </source>
</evidence>
<keyword evidence="3 15" id="KW-0964">Secreted</keyword>
<feature type="domain" description="EGF-like" evidence="20">
    <location>
        <begin position="319"/>
        <end position="359"/>
    </location>
</feature>
<evidence type="ECO:0000256" key="17">
    <source>
        <dbReference type="PROSITE-ProRule" id="PRU01211"/>
    </source>
</evidence>
<dbReference type="PROSITE" id="PS01180">
    <property type="entry name" value="CUB"/>
    <property type="match status" value="1"/>
</dbReference>
<evidence type="ECO:0000256" key="10">
    <source>
        <dbReference type="ARBA" id="ARBA00022833"/>
    </source>
</evidence>
<dbReference type="InterPro" id="IPR001506">
    <property type="entry name" value="Peptidase_M12A"/>
</dbReference>
<dbReference type="OrthoDB" id="291007at2759"/>
<evidence type="ECO:0000256" key="13">
    <source>
        <dbReference type="ARBA" id="ARBA00023157"/>
    </source>
</evidence>
<dbReference type="SMART" id="SM00042">
    <property type="entry name" value="CUB"/>
    <property type="match status" value="1"/>
</dbReference>
<reference evidence="22 23" key="1">
    <citation type="submission" date="2020-04" db="EMBL/GenBank/DDBJ databases">
        <authorList>
            <person name="Laetsch R D."/>
            <person name="Stevens L."/>
            <person name="Kumar S."/>
            <person name="Blaxter L. M."/>
        </authorList>
    </citation>
    <scope>NUCLEOTIDE SEQUENCE [LARGE SCALE GENOMIC DNA]</scope>
</reference>
<evidence type="ECO:0000256" key="15">
    <source>
        <dbReference type="PIRNR" id="PIRNR036365"/>
    </source>
</evidence>
<dbReference type="AlphaFoldDB" id="A0A8S1EXM6"/>
<sequence length="516" mass="58218">MMFQIDPNAIIAVTLLYFRLVAADSQNLSAKLYDLVKPSDTHRLFDTLQYAVEEQYSRTPVFYDFSTMFNYGEKPINLERLNRKYHDVLYEGDMAFGYEQLSRIVNSAVEFRRPIRNKIRDRRQAYLDANYPATIWEHGVPFVLHSSLNALARSSILNAIHFWYRETCIEFVPRTRQSDYLVFVGDDEGCWSTVGKDGANGKQVVSIGEGCEHFGVTSHELAHALGLFHEQSRYDRDESVTLNPRVVDRSLLFNFAKISRRQLSTYDLPYDIGSVMHYTPTEFSTVPSIPTLMAVDANLQQTMGQLDGPSFIDVLIMNRHYNCQAKCEKQAACENGGFTNSRNCAICKCPSGFGGRHCEQIAPSFSTSCGGVLNADETARQFDITIRQNGGRRAKTCVYHLKAPKGKKIVVEIRKIDSKCIEGCWLDGLELKMRADVRPTGYRFCCPESSKRKVVSDGNLVPMIVYSKDDTISASLQYFYVDASVSFDESPTKNLNAILGVTHSVADGISTRLSRP</sequence>
<proteinExistence type="predicted"/>
<name>A0A8S1EXM6_9PELO</name>
<evidence type="ECO:0000256" key="16">
    <source>
        <dbReference type="PROSITE-ProRule" id="PRU00076"/>
    </source>
</evidence>
<dbReference type="GO" id="GO:0004222">
    <property type="term" value="F:metalloendopeptidase activity"/>
    <property type="evidence" value="ECO:0007669"/>
    <property type="project" value="UniProtKB-UniRule"/>
</dbReference>
<dbReference type="PROSITE" id="PS51864">
    <property type="entry name" value="ASTACIN"/>
    <property type="match status" value="1"/>
</dbReference>
<dbReference type="SUPFAM" id="SSF55486">
    <property type="entry name" value="Metalloproteases ('zincins'), catalytic domain"/>
    <property type="match status" value="1"/>
</dbReference>
<gene>
    <name evidence="22" type="ORF">CBOVIS_LOCUS7658</name>
</gene>
<evidence type="ECO:0000256" key="14">
    <source>
        <dbReference type="ARBA" id="ARBA00023180"/>
    </source>
</evidence>
<organism evidence="22 23">
    <name type="scientific">Caenorhabditis bovis</name>
    <dbReference type="NCBI Taxonomy" id="2654633"/>
    <lineage>
        <taxon>Eukaryota</taxon>
        <taxon>Metazoa</taxon>
        <taxon>Ecdysozoa</taxon>
        <taxon>Nematoda</taxon>
        <taxon>Chromadorea</taxon>
        <taxon>Rhabditida</taxon>
        <taxon>Rhabditina</taxon>
        <taxon>Rhabditomorpha</taxon>
        <taxon>Rhabditoidea</taxon>
        <taxon>Rhabditidae</taxon>
        <taxon>Peloderinae</taxon>
        <taxon>Caenorhabditis</taxon>
    </lineage>
</organism>
<comment type="caution">
    <text evidence="16">Lacks conserved residue(s) required for the propagation of feature annotation.</text>
</comment>
<dbReference type="PROSITE" id="PS00022">
    <property type="entry name" value="EGF_1"/>
    <property type="match status" value="1"/>
</dbReference>
<accession>A0A8S1EXM6</accession>
<evidence type="ECO:0000256" key="8">
    <source>
        <dbReference type="ARBA" id="ARBA00022729"/>
    </source>
</evidence>
<keyword evidence="6" id="KW-0165">Cleavage on pair of basic residues</keyword>
<evidence type="ECO:0000256" key="7">
    <source>
        <dbReference type="ARBA" id="ARBA00022723"/>
    </source>
</evidence>
<evidence type="ECO:0000259" key="21">
    <source>
        <dbReference type="PROSITE" id="PS51864"/>
    </source>
</evidence>
<evidence type="ECO:0000256" key="2">
    <source>
        <dbReference type="ARBA" id="ARBA00004613"/>
    </source>
</evidence>
<feature type="disulfide bond" evidence="16">
    <location>
        <begin position="349"/>
        <end position="358"/>
    </location>
</feature>
<dbReference type="FunFam" id="3.40.390.10:FF:000073">
    <property type="entry name" value="Zinc metalloproteinase"/>
    <property type="match status" value="1"/>
</dbReference>
<keyword evidence="8 15" id="KW-0732">Signal</keyword>
<keyword evidence="12" id="KW-0865">Zymogen</keyword>
<keyword evidence="14" id="KW-0325">Glycoprotein</keyword>
<evidence type="ECO:0000313" key="22">
    <source>
        <dbReference type="EMBL" id="CAB3405462.1"/>
    </source>
</evidence>
<dbReference type="PIRSF" id="PIRSF036365">
    <property type="entry name" value="Astacin_nematoda"/>
    <property type="match status" value="1"/>
</dbReference>
<dbReference type="GO" id="GO:0005576">
    <property type="term" value="C:extracellular region"/>
    <property type="evidence" value="ECO:0007669"/>
    <property type="project" value="UniProtKB-SubCell"/>
</dbReference>
<evidence type="ECO:0000256" key="4">
    <source>
        <dbReference type="ARBA" id="ARBA00022536"/>
    </source>
</evidence>
<dbReference type="PROSITE" id="PS50026">
    <property type="entry name" value="EGF_3"/>
    <property type="match status" value="1"/>
</dbReference>
<evidence type="ECO:0000256" key="1">
    <source>
        <dbReference type="ARBA" id="ARBA00002657"/>
    </source>
</evidence>
<dbReference type="PROSITE" id="PS01186">
    <property type="entry name" value="EGF_2"/>
    <property type="match status" value="1"/>
</dbReference>
<evidence type="ECO:0000256" key="6">
    <source>
        <dbReference type="ARBA" id="ARBA00022685"/>
    </source>
</evidence>
<comment type="subcellular location">
    <subcellularLocation>
        <location evidence="2 15">Secreted</location>
    </subcellularLocation>
</comment>